<reference evidence="3 4" key="1">
    <citation type="submission" date="2020-12" db="EMBL/GenBank/DDBJ databases">
        <authorList>
            <person name="Kusuma A.B."/>
            <person name="Nouioui I."/>
            <person name="Goodfellow M."/>
        </authorList>
    </citation>
    <scope>NUCLEOTIDE SEQUENCE [LARGE SCALE GENOMIC DNA]</scope>
    <source>
        <strain evidence="3 4">DSM 41764</strain>
    </source>
</reference>
<feature type="domain" description="Insertion element IS402-like" evidence="2">
    <location>
        <begin position="8"/>
        <end position="71"/>
    </location>
</feature>
<gene>
    <name evidence="3" type="ORF">JBF12_23095</name>
</gene>
<dbReference type="Proteomes" id="UP000638849">
    <property type="component" value="Unassembled WGS sequence"/>
</dbReference>
<evidence type="ECO:0000313" key="4">
    <source>
        <dbReference type="Proteomes" id="UP000638849"/>
    </source>
</evidence>
<name>A0ABS0REH5_9ACTN</name>
<sequence length="105" mass="12161">MVIRRGELTNTEWVRLRPHLPKSGQRGGRWARHRKLINGVSYRLRTGMPRQVLPARPWKTVYERHRRWRRTARGTRSSRLSWLMPSEGSRGRCPEGVGGLPPAAG</sequence>
<evidence type="ECO:0000256" key="1">
    <source>
        <dbReference type="SAM" id="MobiDB-lite"/>
    </source>
</evidence>
<proteinExistence type="predicted"/>
<accession>A0ABS0REH5</accession>
<evidence type="ECO:0000259" key="2">
    <source>
        <dbReference type="Pfam" id="PF13340"/>
    </source>
</evidence>
<keyword evidence="4" id="KW-1185">Reference proteome</keyword>
<dbReference type="EMBL" id="JAEEAQ010000229">
    <property type="protein sequence ID" value="MBI0315812.1"/>
    <property type="molecule type" value="Genomic_DNA"/>
</dbReference>
<dbReference type="Pfam" id="PF13340">
    <property type="entry name" value="DUF4096"/>
    <property type="match status" value="1"/>
</dbReference>
<evidence type="ECO:0000313" key="3">
    <source>
        <dbReference type="EMBL" id="MBI0315812.1"/>
    </source>
</evidence>
<comment type="caution">
    <text evidence="3">The sequence shown here is derived from an EMBL/GenBank/DDBJ whole genome shotgun (WGS) entry which is preliminary data.</text>
</comment>
<dbReference type="InterPro" id="IPR025161">
    <property type="entry name" value="IS402-like_dom"/>
</dbReference>
<feature type="region of interest" description="Disordered" evidence="1">
    <location>
        <begin position="82"/>
        <end position="105"/>
    </location>
</feature>
<dbReference type="InterPro" id="IPR052909">
    <property type="entry name" value="Transposase_6_like"/>
</dbReference>
<protein>
    <submittedName>
        <fullName evidence="3">Transposase</fullName>
    </submittedName>
</protein>
<dbReference type="PANTHER" id="PTHR46637:SF1">
    <property type="entry name" value="BLL5188 PROTEIN"/>
    <property type="match status" value="1"/>
</dbReference>
<dbReference type="PANTHER" id="PTHR46637">
    <property type="entry name" value="TIS1421-TRANSPOSASE PROTEIN A"/>
    <property type="match status" value="1"/>
</dbReference>
<organism evidence="3 4">
    <name type="scientific">Streptomyces javensis</name>
    <dbReference type="NCBI Taxonomy" id="114698"/>
    <lineage>
        <taxon>Bacteria</taxon>
        <taxon>Bacillati</taxon>
        <taxon>Actinomycetota</taxon>
        <taxon>Actinomycetes</taxon>
        <taxon>Kitasatosporales</taxon>
        <taxon>Streptomycetaceae</taxon>
        <taxon>Streptomyces</taxon>
        <taxon>Streptomyces violaceusniger group</taxon>
    </lineage>
</organism>